<keyword evidence="2" id="KW-0812">Transmembrane</keyword>
<dbReference type="PANTHER" id="PTHR33392:SF6">
    <property type="entry name" value="POLYISOPRENYL-TEICHOIC ACID--PEPTIDOGLYCAN TEICHOIC ACID TRANSFERASE TAGU"/>
    <property type="match status" value="1"/>
</dbReference>
<organism evidence="4 5">
    <name type="scientific">Candidatus Terrybacteria bacterium RIFCSPHIGHO2_01_FULL_48_17</name>
    <dbReference type="NCBI Taxonomy" id="1802362"/>
    <lineage>
        <taxon>Bacteria</taxon>
        <taxon>Candidatus Terryibacteriota</taxon>
    </lineage>
</organism>
<feature type="domain" description="Cell envelope-related transcriptional attenuator" evidence="3">
    <location>
        <begin position="101"/>
        <end position="256"/>
    </location>
</feature>
<evidence type="ECO:0000256" key="2">
    <source>
        <dbReference type="SAM" id="Phobius"/>
    </source>
</evidence>
<sequence length="347" mass="38390">MDIKPPVSHSSNQGQGHILPLKKRHILPKTIAIMGALCLIIAGILVFKVGVTFSVVSERIGSFLGITPSQLPLADPAEQNRFDVLLLGIRGEGDPHGGLLTDMLLLVSIKTDTGDVALISIPRDIWIEIPIVGQEAKINEAYQIGERMQPRGGGLFLAKRSVEKVVGVNIDYAVSVDFQAFKDFIDDVLGGIEVDVAKPLQENQQWGGIDFYVPQGLQRMDGETALYYVRSRFTTSDFDRARRQQEVLVAMRNKAKNLGIITNPTKILSILDLLGKHVRVDASAEDIVNVVKTSRTISEAMPRRLVLDTTSEYLYSSSMNGSYILLPKDDDFSKIQEDIRNIFKTSQ</sequence>
<dbReference type="Proteomes" id="UP000177629">
    <property type="component" value="Unassembled WGS sequence"/>
</dbReference>
<comment type="similarity">
    <text evidence="1">Belongs to the LytR/CpsA/Psr (LCP) family.</text>
</comment>
<dbReference type="Pfam" id="PF03816">
    <property type="entry name" value="LytR_cpsA_psr"/>
    <property type="match status" value="1"/>
</dbReference>
<keyword evidence="2" id="KW-0472">Membrane</keyword>
<proteinExistence type="inferred from homology"/>
<dbReference type="EMBL" id="MHSS01000008">
    <property type="protein sequence ID" value="OHA48162.1"/>
    <property type="molecule type" value="Genomic_DNA"/>
</dbReference>
<evidence type="ECO:0000259" key="3">
    <source>
        <dbReference type="Pfam" id="PF03816"/>
    </source>
</evidence>
<evidence type="ECO:0000313" key="4">
    <source>
        <dbReference type="EMBL" id="OHA48162.1"/>
    </source>
</evidence>
<dbReference type="AlphaFoldDB" id="A0A1G2PKM1"/>
<evidence type="ECO:0000256" key="1">
    <source>
        <dbReference type="ARBA" id="ARBA00006068"/>
    </source>
</evidence>
<dbReference type="InterPro" id="IPR004474">
    <property type="entry name" value="LytR_CpsA_psr"/>
</dbReference>
<accession>A0A1G2PKM1</accession>
<reference evidence="4 5" key="1">
    <citation type="journal article" date="2016" name="Nat. Commun.">
        <title>Thousands of microbial genomes shed light on interconnected biogeochemical processes in an aquifer system.</title>
        <authorList>
            <person name="Anantharaman K."/>
            <person name="Brown C.T."/>
            <person name="Hug L.A."/>
            <person name="Sharon I."/>
            <person name="Castelle C.J."/>
            <person name="Probst A.J."/>
            <person name="Thomas B.C."/>
            <person name="Singh A."/>
            <person name="Wilkins M.J."/>
            <person name="Karaoz U."/>
            <person name="Brodie E.L."/>
            <person name="Williams K.H."/>
            <person name="Hubbard S.S."/>
            <person name="Banfield J.F."/>
        </authorList>
    </citation>
    <scope>NUCLEOTIDE SEQUENCE [LARGE SCALE GENOMIC DNA]</scope>
</reference>
<protein>
    <recommendedName>
        <fullName evidence="3">Cell envelope-related transcriptional attenuator domain-containing protein</fullName>
    </recommendedName>
</protein>
<name>A0A1G2PKM1_9BACT</name>
<dbReference type="InterPro" id="IPR050922">
    <property type="entry name" value="LytR/CpsA/Psr_CW_biosynth"/>
</dbReference>
<dbReference type="STRING" id="1802362.A2806_00805"/>
<dbReference type="NCBIfam" id="TIGR00350">
    <property type="entry name" value="lytR_cpsA_psr"/>
    <property type="match status" value="1"/>
</dbReference>
<dbReference type="PANTHER" id="PTHR33392">
    <property type="entry name" value="POLYISOPRENYL-TEICHOIC ACID--PEPTIDOGLYCAN TEICHOIC ACID TRANSFERASE TAGU"/>
    <property type="match status" value="1"/>
</dbReference>
<keyword evidence="2" id="KW-1133">Transmembrane helix</keyword>
<gene>
    <name evidence="4" type="ORF">A2806_00805</name>
</gene>
<evidence type="ECO:0000313" key="5">
    <source>
        <dbReference type="Proteomes" id="UP000177629"/>
    </source>
</evidence>
<comment type="caution">
    <text evidence="4">The sequence shown here is derived from an EMBL/GenBank/DDBJ whole genome shotgun (WGS) entry which is preliminary data.</text>
</comment>
<dbReference type="Gene3D" id="3.40.630.190">
    <property type="entry name" value="LCP protein"/>
    <property type="match status" value="1"/>
</dbReference>
<feature type="transmembrane region" description="Helical" evidence="2">
    <location>
        <begin position="31"/>
        <end position="56"/>
    </location>
</feature>